<proteinExistence type="predicted"/>
<sequence length="192" mass="20862">MIGKLLQHIRAGTKRLAINNGCLNNVPDSLTISSMAFQENGWLPEKYTQFGENISPPLEWHNLPVGAKSIVVIIEDSDVPLPMPFVHGIAYNIADVTKHSAGLQEGDIPTMPVTMENGSQHGLSVGRNTLGKPAYIGPGPIAGHGPHHYYFQVFALDKLLPRFPGPPKHKEMIKAMTGHVLAKGCLVGVYEK</sequence>
<reference evidence="1" key="1">
    <citation type="submission" date="2023-06" db="EMBL/GenBank/DDBJ databases">
        <title>Complete and circular genome of Acidithiobacillus ferrianus DSM 107098.</title>
        <authorList>
            <person name="Norris P.R."/>
            <person name="Falagan C."/>
            <person name="Moya-Beltran A."/>
            <person name="Castro M."/>
            <person name="Quatrini R."/>
            <person name="Johnson D.B."/>
        </authorList>
    </citation>
    <scope>NUCLEOTIDE SEQUENCE</scope>
    <source>
        <strain evidence="1">MG</strain>
    </source>
</reference>
<keyword evidence="2" id="KW-1185">Reference proteome</keyword>
<gene>
    <name evidence="1" type="ORF">GL267_005515</name>
</gene>
<name>A0ACD5H994_9PROT</name>
<evidence type="ECO:0000313" key="2">
    <source>
        <dbReference type="Proteomes" id="UP000470022"/>
    </source>
</evidence>
<organism evidence="1 2">
    <name type="scientific">Acidithiobacillus ferrianus</name>
    <dbReference type="NCBI Taxonomy" id="2678518"/>
    <lineage>
        <taxon>Bacteria</taxon>
        <taxon>Pseudomonadati</taxon>
        <taxon>Pseudomonadota</taxon>
        <taxon>Acidithiobacillia</taxon>
        <taxon>Acidithiobacillales</taxon>
        <taxon>Acidithiobacillaceae</taxon>
        <taxon>Acidithiobacillus</taxon>
    </lineage>
</organism>
<dbReference type="Proteomes" id="UP000470022">
    <property type="component" value="Chromosome"/>
</dbReference>
<dbReference type="EMBL" id="CP127523">
    <property type="protein sequence ID" value="XRI70148.1"/>
    <property type="molecule type" value="Genomic_DNA"/>
</dbReference>
<evidence type="ECO:0000313" key="1">
    <source>
        <dbReference type="EMBL" id="XRI70148.1"/>
    </source>
</evidence>
<accession>A0ACD5H994</accession>
<protein>
    <submittedName>
        <fullName evidence="1">YbhB/YbcL family Raf kinase inhibitor-like protein</fullName>
    </submittedName>
</protein>
<keyword evidence="1" id="KW-0649">Protein kinase inhibitor</keyword>